<reference evidence="3 5" key="1">
    <citation type="submission" date="2020-05" db="EMBL/GenBank/DDBJ databases">
        <title>Characterization of novel class B3 metallo-beta-lactamase from novel Pseudomonas species.</title>
        <authorList>
            <person name="Yamada K."/>
            <person name="Aoki K."/>
            <person name="Ishii Y."/>
        </authorList>
    </citation>
    <scope>NUCLEOTIDE SEQUENCE [LARGE SCALE GENOMIC DNA]</scope>
    <source>
        <strain evidence="3 5">TUM18999</strain>
        <strain evidence="4 6">TUM20286</strain>
    </source>
</reference>
<evidence type="ECO:0000313" key="6">
    <source>
        <dbReference type="Proteomes" id="UP001054892"/>
    </source>
</evidence>
<dbReference type="Gene3D" id="3.55.50.30">
    <property type="match status" value="1"/>
</dbReference>
<evidence type="ECO:0000259" key="1">
    <source>
        <dbReference type="Pfam" id="PF04773"/>
    </source>
</evidence>
<keyword evidence="6" id="KW-1185">Reference proteome</keyword>
<dbReference type="PIRSF" id="PIRSF018266">
    <property type="entry name" value="FecR"/>
    <property type="match status" value="1"/>
</dbReference>
<dbReference type="PANTHER" id="PTHR30273">
    <property type="entry name" value="PERIPLASMIC SIGNAL SENSOR AND SIGMA FACTOR ACTIVATOR FECR-RELATED"/>
    <property type="match status" value="1"/>
</dbReference>
<evidence type="ECO:0000313" key="5">
    <source>
        <dbReference type="Proteomes" id="UP000509383"/>
    </source>
</evidence>
<dbReference type="Proteomes" id="UP000509383">
    <property type="component" value="Chromosome"/>
</dbReference>
<evidence type="ECO:0000313" key="3">
    <source>
        <dbReference type="EMBL" id="BCG21877.1"/>
    </source>
</evidence>
<dbReference type="EMBL" id="BQKM01000004">
    <property type="protein sequence ID" value="GJN52671.1"/>
    <property type="molecule type" value="Genomic_DNA"/>
</dbReference>
<dbReference type="Proteomes" id="UP001054892">
    <property type="component" value="Unassembled WGS sequence"/>
</dbReference>
<protein>
    <submittedName>
        <fullName evidence="3">Sensor</fullName>
    </submittedName>
</protein>
<dbReference type="KEGG" id="ptw:TUM18999_00680"/>
<dbReference type="Pfam" id="PF04773">
    <property type="entry name" value="FecR"/>
    <property type="match status" value="1"/>
</dbReference>
<feature type="domain" description="FecR protein" evidence="1">
    <location>
        <begin position="146"/>
        <end position="230"/>
    </location>
</feature>
<dbReference type="GO" id="GO:0016989">
    <property type="term" value="F:sigma factor antagonist activity"/>
    <property type="evidence" value="ECO:0007669"/>
    <property type="project" value="TreeGrafter"/>
</dbReference>
<organism evidence="3 5">
    <name type="scientific">Pseudomonas tohonis</name>
    <dbReference type="NCBI Taxonomy" id="2725477"/>
    <lineage>
        <taxon>Bacteria</taxon>
        <taxon>Pseudomonadati</taxon>
        <taxon>Pseudomonadota</taxon>
        <taxon>Gammaproteobacteria</taxon>
        <taxon>Pseudomonadales</taxon>
        <taxon>Pseudomonadaceae</taxon>
        <taxon>Pseudomonas</taxon>
    </lineage>
</organism>
<gene>
    <name evidence="3" type="ORF">TUM18999_00680</name>
    <name evidence="4" type="ORF">TUM20286_24230</name>
</gene>
<dbReference type="Pfam" id="PF16220">
    <property type="entry name" value="DUF4880"/>
    <property type="match status" value="1"/>
</dbReference>
<evidence type="ECO:0000259" key="2">
    <source>
        <dbReference type="Pfam" id="PF16220"/>
    </source>
</evidence>
<accession>A0A6J4DW87</accession>
<dbReference type="PANTHER" id="PTHR30273:SF2">
    <property type="entry name" value="PROTEIN FECR"/>
    <property type="match status" value="1"/>
</dbReference>
<dbReference type="Gene3D" id="2.60.120.1440">
    <property type="match status" value="1"/>
</dbReference>
<name>A0A6J4DW87_9PSED</name>
<sequence>MTNGLPSIGASDVSIPITRTRETDVISHDLREQEIRQQAADWAVRLCAGPLDAEQARALALWQAEDARHPPALQFAQRTWADLARLGEMPAPAQAPAPQATHLARPRLSARRRPRLRWVASAAAVLLLAGPGVEQGRQMLRPLLADHATAKGEVRQVQLPDGSRVELDTRSAIDLEFSDTERRVRLLGGDAYFTVAPLGPNESRPFVVESAGGTTRALGTQFLVSQDDARGAWVGVTEHSVAVALEQAPERGAREQILQEGQSARYDAHGGIEALAPRDLQRATSWRRGVLVFERVPLGQVAEQLNRYRPGRVLISDSALAGREVSGVFRLDILDEALDTLTHELKVSRLDLPGVTFLY</sequence>
<feature type="domain" description="FecR N-terminal" evidence="2">
    <location>
        <begin position="37"/>
        <end position="78"/>
    </location>
</feature>
<dbReference type="EMBL" id="AP023189">
    <property type="protein sequence ID" value="BCG21877.1"/>
    <property type="molecule type" value="Genomic_DNA"/>
</dbReference>
<dbReference type="InterPro" id="IPR006860">
    <property type="entry name" value="FecR"/>
</dbReference>
<dbReference type="InterPro" id="IPR012373">
    <property type="entry name" value="Ferrdict_sens_TM"/>
</dbReference>
<dbReference type="InterPro" id="IPR032623">
    <property type="entry name" value="FecR_N"/>
</dbReference>
<dbReference type="AlphaFoldDB" id="A0A6J4DW87"/>
<proteinExistence type="predicted"/>
<evidence type="ECO:0000313" key="4">
    <source>
        <dbReference type="EMBL" id="GJN52671.1"/>
    </source>
</evidence>